<evidence type="ECO:0000256" key="8">
    <source>
        <dbReference type="ARBA" id="ARBA00022490"/>
    </source>
</evidence>
<comment type="cofactor">
    <cofactor evidence="2">
        <name>Mg(2+)</name>
        <dbReference type="ChEBI" id="CHEBI:18420"/>
    </cofactor>
</comment>
<evidence type="ECO:0000256" key="15">
    <source>
        <dbReference type="PROSITE-ProRule" id="PRU01319"/>
    </source>
</evidence>
<reference evidence="18" key="1">
    <citation type="submission" date="2020-10" db="EMBL/GenBank/DDBJ databases">
        <authorList>
            <person name="Gilroy R."/>
        </authorList>
    </citation>
    <scope>NUCLEOTIDE SEQUENCE</scope>
    <source>
        <strain evidence="18">B1-13419</strain>
    </source>
</reference>
<keyword evidence="10 14" id="KW-0479">Metal-binding</keyword>
<evidence type="ECO:0000256" key="16">
    <source>
        <dbReference type="RuleBase" id="RU003515"/>
    </source>
</evidence>
<dbReference type="EC" id="3.1.26.4" evidence="6 14"/>
<evidence type="ECO:0000256" key="9">
    <source>
        <dbReference type="ARBA" id="ARBA00022722"/>
    </source>
</evidence>
<dbReference type="InterPro" id="IPR022898">
    <property type="entry name" value="RNase_HII"/>
</dbReference>
<keyword evidence="11 14" id="KW-0255">Endonuclease</keyword>
<comment type="cofactor">
    <cofactor evidence="14 15">
        <name>Mn(2+)</name>
        <dbReference type="ChEBI" id="CHEBI:29035"/>
    </cofactor>
    <cofactor evidence="14 15">
        <name>Mg(2+)</name>
        <dbReference type="ChEBI" id="CHEBI:18420"/>
    </cofactor>
    <text evidence="14 15">Manganese or magnesium. Binds 1 divalent metal ion per monomer in the absence of substrate. May bind a second metal ion after substrate binding.</text>
</comment>
<keyword evidence="13 14" id="KW-0464">Manganese</keyword>
<evidence type="ECO:0000256" key="1">
    <source>
        <dbReference type="ARBA" id="ARBA00000077"/>
    </source>
</evidence>
<dbReference type="HAMAP" id="MF_00052_B">
    <property type="entry name" value="RNase_HII_B"/>
    <property type="match status" value="1"/>
</dbReference>
<keyword evidence="12 14" id="KW-0378">Hydrolase</keyword>
<evidence type="ECO:0000256" key="4">
    <source>
        <dbReference type="ARBA" id="ARBA00004496"/>
    </source>
</evidence>
<dbReference type="EMBL" id="JADIMD010000124">
    <property type="protein sequence ID" value="MBO8475325.1"/>
    <property type="molecule type" value="Genomic_DNA"/>
</dbReference>
<dbReference type="InterPro" id="IPR001352">
    <property type="entry name" value="RNase_HII/HIII"/>
</dbReference>
<feature type="binding site" evidence="14 15">
    <location>
        <position position="21"/>
    </location>
    <ligand>
        <name>a divalent metal cation</name>
        <dbReference type="ChEBI" id="CHEBI:60240"/>
    </ligand>
</feature>
<comment type="caution">
    <text evidence="18">The sequence shown here is derived from an EMBL/GenBank/DDBJ whole genome shotgun (WGS) entry which is preliminary data.</text>
</comment>
<feature type="binding site" evidence="14 15">
    <location>
        <position position="20"/>
    </location>
    <ligand>
        <name>a divalent metal cation</name>
        <dbReference type="ChEBI" id="CHEBI:60240"/>
    </ligand>
</feature>
<comment type="subcellular location">
    <subcellularLocation>
        <location evidence="4 14">Cytoplasm</location>
    </subcellularLocation>
</comment>
<evidence type="ECO:0000313" key="19">
    <source>
        <dbReference type="Proteomes" id="UP000823757"/>
    </source>
</evidence>
<evidence type="ECO:0000256" key="3">
    <source>
        <dbReference type="ARBA" id="ARBA00004065"/>
    </source>
</evidence>
<evidence type="ECO:0000256" key="13">
    <source>
        <dbReference type="ARBA" id="ARBA00023211"/>
    </source>
</evidence>
<dbReference type="GO" id="GO:0003723">
    <property type="term" value="F:RNA binding"/>
    <property type="evidence" value="ECO:0007669"/>
    <property type="project" value="UniProtKB-UniRule"/>
</dbReference>
<dbReference type="GO" id="GO:0006298">
    <property type="term" value="P:mismatch repair"/>
    <property type="evidence" value="ECO:0007669"/>
    <property type="project" value="TreeGrafter"/>
</dbReference>
<dbReference type="SUPFAM" id="SSF53098">
    <property type="entry name" value="Ribonuclease H-like"/>
    <property type="match status" value="1"/>
</dbReference>
<evidence type="ECO:0000256" key="5">
    <source>
        <dbReference type="ARBA" id="ARBA00007383"/>
    </source>
</evidence>
<keyword evidence="8 14" id="KW-0963">Cytoplasm</keyword>
<dbReference type="Proteomes" id="UP000823757">
    <property type="component" value="Unassembled WGS sequence"/>
</dbReference>
<dbReference type="GO" id="GO:0032299">
    <property type="term" value="C:ribonuclease H2 complex"/>
    <property type="evidence" value="ECO:0007669"/>
    <property type="project" value="TreeGrafter"/>
</dbReference>
<keyword evidence="9 14" id="KW-0540">Nuclease</keyword>
<evidence type="ECO:0000256" key="14">
    <source>
        <dbReference type="HAMAP-Rule" id="MF_00052"/>
    </source>
</evidence>
<dbReference type="Pfam" id="PF01351">
    <property type="entry name" value="RNase_HII"/>
    <property type="match status" value="1"/>
</dbReference>
<dbReference type="InterPro" id="IPR036397">
    <property type="entry name" value="RNaseH_sf"/>
</dbReference>
<gene>
    <name evidence="14" type="primary">rnhB</name>
    <name evidence="18" type="ORF">IAB91_08560</name>
</gene>
<dbReference type="PANTHER" id="PTHR10954">
    <property type="entry name" value="RIBONUCLEASE H2 SUBUNIT A"/>
    <property type="match status" value="1"/>
</dbReference>
<accession>A0A9D9NJ68</accession>
<dbReference type="InterPro" id="IPR024567">
    <property type="entry name" value="RNase_HII/HIII_dom"/>
</dbReference>
<proteinExistence type="inferred from homology"/>
<dbReference type="PROSITE" id="PS51975">
    <property type="entry name" value="RNASE_H_2"/>
    <property type="match status" value="1"/>
</dbReference>
<evidence type="ECO:0000256" key="7">
    <source>
        <dbReference type="ARBA" id="ARBA00019179"/>
    </source>
</evidence>
<dbReference type="GO" id="GO:0043137">
    <property type="term" value="P:DNA replication, removal of RNA primer"/>
    <property type="evidence" value="ECO:0007669"/>
    <property type="project" value="TreeGrafter"/>
</dbReference>
<dbReference type="PANTHER" id="PTHR10954:SF18">
    <property type="entry name" value="RIBONUCLEASE HII"/>
    <property type="match status" value="1"/>
</dbReference>
<feature type="binding site" evidence="14 15">
    <location>
        <position position="112"/>
    </location>
    <ligand>
        <name>a divalent metal cation</name>
        <dbReference type="ChEBI" id="CHEBI:60240"/>
    </ligand>
</feature>
<sequence>MRKTELLSFMNGSLIEAGCDEAGRGPIAGPVFAAAVILPQDFRHPLLDDSKKMTASARETLEPVIQKEAVAFSAMSVNADEIDRINILNASIAAMQAAVMHLSPVPEYLLVDGNRFRTFSHIASIIGHDTSDSALSYIAGMKDRIREFDRIPFSCIVKGDGKYASIAAASVLAKTARDRYMREIAKDYPEYGWERNMGYPTPEHIEAVRKYGLTPHHRRSFHIKELEPALF</sequence>
<evidence type="ECO:0000256" key="2">
    <source>
        <dbReference type="ARBA" id="ARBA00001946"/>
    </source>
</evidence>
<protein>
    <recommendedName>
        <fullName evidence="7 14">Ribonuclease HII</fullName>
        <shortName evidence="14">RNase HII</shortName>
        <ecNumber evidence="6 14">3.1.26.4</ecNumber>
    </recommendedName>
</protein>
<dbReference type="GO" id="GO:0004523">
    <property type="term" value="F:RNA-DNA hybrid ribonuclease activity"/>
    <property type="evidence" value="ECO:0007669"/>
    <property type="project" value="UniProtKB-UniRule"/>
</dbReference>
<dbReference type="GO" id="GO:0030145">
    <property type="term" value="F:manganese ion binding"/>
    <property type="evidence" value="ECO:0007669"/>
    <property type="project" value="UniProtKB-UniRule"/>
</dbReference>
<dbReference type="InterPro" id="IPR012337">
    <property type="entry name" value="RNaseH-like_sf"/>
</dbReference>
<comment type="catalytic activity">
    <reaction evidence="1 14 15 16">
        <text>Endonucleolytic cleavage to 5'-phosphomonoester.</text>
        <dbReference type="EC" id="3.1.26.4"/>
    </reaction>
</comment>
<dbReference type="Gene3D" id="3.30.420.10">
    <property type="entry name" value="Ribonuclease H-like superfamily/Ribonuclease H"/>
    <property type="match status" value="1"/>
</dbReference>
<reference evidence="18" key="2">
    <citation type="journal article" date="2021" name="PeerJ">
        <title>Extensive microbial diversity within the chicken gut microbiome revealed by metagenomics and culture.</title>
        <authorList>
            <person name="Gilroy R."/>
            <person name="Ravi A."/>
            <person name="Getino M."/>
            <person name="Pursley I."/>
            <person name="Horton D.L."/>
            <person name="Alikhan N.F."/>
            <person name="Baker D."/>
            <person name="Gharbi K."/>
            <person name="Hall N."/>
            <person name="Watson M."/>
            <person name="Adriaenssens E.M."/>
            <person name="Foster-Nyarko E."/>
            <person name="Jarju S."/>
            <person name="Secka A."/>
            <person name="Antonio M."/>
            <person name="Oren A."/>
            <person name="Chaudhuri R.R."/>
            <person name="La Ragione R."/>
            <person name="Hildebrand F."/>
            <person name="Pallen M.J."/>
        </authorList>
    </citation>
    <scope>NUCLEOTIDE SEQUENCE</scope>
    <source>
        <strain evidence="18">B1-13419</strain>
    </source>
</reference>
<dbReference type="NCBIfam" id="NF000595">
    <property type="entry name" value="PRK00015.1-3"/>
    <property type="match status" value="1"/>
</dbReference>
<evidence type="ECO:0000256" key="10">
    <source>
        <dbReference type="ARBA" id="ARBA00022723"/>
    </source>
</evidence>
<feature type="domain" description="RNase H type-2" evidence="17">
    <location>
        <begin position="14"/>
        <end position="231"/>
    </location>
</feature>
<comment type="similarity">
    <text evidence="5 14 16">Belongs to the RNase HII family.</text>
</comment>
<dbReference type="GO" id="GO:0005737">
    <property type="term" value="C:cytoplasm"/>
    <property type="evidence" value="ECO:0007669"/>
    <property type="project" value="UniProtKB-SubCell"/>
</dbReference>
<evidence type="ECO:0000256" key="12">
    <source>
        <dbReference type="ARBA" id="ARBA00022801"/>
    </source>
</evidence>
<name>A0A9D9NJ68_9BACT</name>
<comment type="function">
    <text evidence="3 14 16">Endonuclease that specifically degrades the RNA of RNA-DNA hybrids.</text>
</comment>
<evidence type="ECO:0000256" key="11">
    <source>
        <dbReference type="ARBA" id="ARBA00022759"/>
    </source>
</evidence>
<organism evidence="18 19">
    <name type="scientific">Candidatus Cryptobacteroides faecigallinarum</name>
    <dbReference type="NCBI Taxonomy" id="2840763"/>
    <lineage>
        <taxon>Bacteria</taxon>
        <taxon>Pseudomonadati</taxon>
        <taxon>Bacteroidota</taxon>
        <taxon>Bacteroidia</taxon>
        <taxon>Bacteroidales</taxon>
        <taxon>Candidatus Cryptobacteroides</taxon>
    </lineage>
</organism>
<dbReference type="AlphaFoldDB" id="A0A9D9NJ68"/>
<evidence type="ECO:0000313" key="18">
    <source>
        <dbReference type="EMBL" id="MBO8475325.1"/>
    </source>
</evidence>
<evidence type="ECO:0000259" key="17">
    <source>
        <dbReference type="PROSITE" id="PS51975"/>
    </source>
</evidence>
<dbReference type="CDD" id="cd07182">
    <property type="entry name" value="RNase_HII_bacteria_HII_like"/>
    <property type="match status" value="1"/>
</dbReference>
<evidence type="ECO:0000256" key="6">
    <source>
        <dbReference type="ARBA" id="ARBA00012180"/>
    </source>
</evidence>